<comment type="caution">
    <text evidence="2">The sequence shown here is derived from an EMBL/GenBank/DDBJ whole genome shotgun (WGS) entry which is preliminary data.</text>
</comment>
<dbReference type="InterPro" id="IPR001810">
    <property type="entry name" value="F-box_dom"/>
</dbReference>
<organism evidence="2 3">
    <name type="scientific">Adineta steineri</name>
    <dbReference type="NCBI Taxonomy" id="433720"/>
    <lineage>
        <taxon>Eukaryota</taxon>
        <taxon>Metazoa</taxon>
        <taxon>Spiralia</taxon>
        <taxon>Gnathifera</taxon>
        <taxon>Rotifera</taxon>
        <taxon>Eurotatoria</taxon>
        <taxon>Bdelloidea</taxon>
        <taxon>Adinetida</taxon>
        <taxon>Adinetidae</taxon>
        <taxon>Adineta</taxon>
    </lineage>
</organism>
<evidence type="ECO:0000259" key="1">
    <source>
        <dbReference type="PROSITE" id="PS50181"/>
    </source>
</evidence>
<sequence length="220" mass="25837">MNKDSSTSCFSLEQFPDEIFMEIFQYISVHDLYRGLYKLNQRINHILHSITNLSLTLSKAEDINDDAVVFFASRIYHLVVRHQNPVEFNRFPSLRSLTSKFPQDRQLCGNCDIVDRLCRRIISNKLRYCSSWPPTFDLNWPIIATPLLTHVKLRDGDFDDLCILLNSCPNLKHLQYLLVKRRNVSFIRDDPDWTKKLDQLLSLLPNIKQLFLNTCSWNSS</sequence>
<protein>
    <recommendedName>
        <fullName evidence="1">F-box domain-containing protein</fullName>
    </recommendedName>
</protein>
<dbReference type="AlphaFoldDB" id="A0A819CZF0"/>
<accession>A0A819CZF0</accession>
<feature type="domain" description="F-box" evidence="1">
    <location>
        <begin position="9"/>
        <end position="57"/>
    </location>
</feature>
<evidence type="ECO:0000313" key="3">
    <source>
        <dbReference type="Proteomes" id="UP000663844"/>
    </source>
</evidence>
<evidence type="ECO:0000313" key="2">
    <source>
        <dbReference type="EMBL" id="CAF3826544.1"/>
    </source>
</evidence>
<dbReference type="EMBL" id="CAJOAZ010001537">
    <property type="protein sequence ID" value="CAF3826544.1"/>
    <property type="molecule type" value="Genomic_DNA"/>
</dbReference>
<proteinExistence type="predicted"/>
<dbReference type="Proteomes" id="UP000663844">
    <property type="component" value="Unassembled WGS sequence"/>
</dbReference>
<reference evidence="2" key="1">
    <citation type="submission" date="2021-02" db="EMBL/GenBank/DDBJ databases">
        <authorList>
            <person name="Nowell W R."/>
        </authorList>
    </citation>
    <scope>NUCLEOTIDE SEQUENCE</scope>
</reference>
<gene>
    <name evidence="2" type="ORF">OXD698_LOCUS19782</name>
</gene>
<name>A0A819CZF0_9BILA</name>
<dbReference type="PROSITE" id="PS50181">
    <property type="entry name" value="FBOX"/>
    <property type="match status" value="1"/>
</dbReference>